<geneLocation type="plasmid" evidence="2">
    <name>pBM02</name>
</geneLocation>
<keyword evidence="2" id="KW-0614">Plasmid</keyword>
<feature type="coiled-coil region" evidence="1">
    <location>
        <begin position="83"/>
        <end position="110"/>
    </location>
</feature>
<accession>Q939P0</accession>
<proteinExistence type="predicted"/>
<protein>
    <submittedName>
        <fullName evidence="2">Uncharacterized protein</fullName>
    </submittedName>
</protein>
<organism evidence="2">
    <name type="scientific">Lactococcus lactis subsp. cremoris</name>
    <name type="common">Streptococcus cremoris</name>
    <dbReference type="NCBI Taxonomy" id="1359"/>
    <lineage>
        <taxon>Bacteria</taxon>
        <taxon>Bacillati</taxon>
        <taxon>Bacillota</taxon>
        <taxon>Bacilli</taxon>
        <taxon>Lactobacillales</taxon>
        <taxon>Streptococcaceae</taxon>
        <taxon>Lactococcus</taxon>
    </lineage>
</organism>
<reference evidence="2" key="1">
    <citation type="journal article" date="2003" name="Plasmid">
        <title>Sequence and analysis of pBM02, a novel RCR cryptic plasmid from Lactococcus lactis subsp cremoris P8-2-47.</title>
        <authorList>
            <person name="Sanchez C."/>
            <person name="Mayo B."/>
        </authorList>
    </citation>
    <scope>NUCLEOTIDE SEQUENCE</scope>
    <source>
        <strain evidence="2">P8-2-47</strain>
        <plasmid evidence="2">pBM02</plasmid>
    </source>
</reference>
<sequence>MNEEQKTVKEFADELNMDKKQLQNKLNYWKKKGAETWNFSDTFSDGVRTLTKPEQERVCELLGIPIFRQNSDAFQNPKNNENIEWLEKKIATLEEDKKFLQSQLETQNQANAEMRILLQNSLKQLSEKVSEISKIENLETVDTKEIDKDSEVSEKPSENEELFWKMNPNYKGYWNERLRPLREGKWDRQSRRLAKLRAYRLKTTLEKIEKNKKDL</sequence>
<dbReference type="AlphaFoldDB" id="Q939P0"/>
<keyword evidence="1" id="KW-0175">Coiled coil</keyword>
<dbReference type="EMBL" id="AY026767">
    <property type="protein sequence ID" value="AAK13014.1"/>
    <property type="molecule type" value="Genomic_DNA"/>
</dbReference>
<evidence type="ECO:0000256" key="1">
    <source>
        <dbReference type="SAM" id="Coils"/>
    </source>
</evidence>
<evidence type="ECO:0000313" key="2">
    <source>
        <dbReference type="EMBL" id="AAK13014.1"/>
    </source>
</evidence>
<name>Q939P0_LACLC</name>
<dbReference type="RefSeq" id="WP_011116784.1">
    <property type="nucleotide sequence ID" value="NC_004930.1"/>
</dbReference>